<evidence type="ECO:0000256" key="5">
    <source>
        <dbReference type="PIRSR" id="PIRSR607702-1"/>
    </source>
</evidence>
<organism evidence="7 8">
    <name type="scientific">Rotaria magnacalcarata</name>
    <dbReference type="NCBI Taxonomy" id="392030"/>
    <lineage>
        <taxon>Eukaryota</taxon>
        <taxon>Metazoa</taxon>
        <taxon>Spiralia</taxon>
        <taxon>Gnathifera</taxon>
        <taxon>Rotifera</taxon>
        <taxon>Eurotatoria</taxon>
        <taxon>Bdelloidea</taxon>
        <taxon>Philodinida</taxon>
        <taxon>Philodinidae</taxon>
        <taxon>Rotaria</taxon>
    </lineage>
</organism>
<dbReference type="GO" id="GO:0007548">
    <property type="term" value="P:sex differentiation"/>
    <property type="evidence" value="ECO:0007669"/>
    <property type="project" value="UniProtKB-KW"/>
</dbReference>
<gene>
    <name evidence="7" type="ORF">OVN521_LOCUS9790</name>
</gene>
<dbReference type="Gene3D" id="3.50.20.20">
    <property type="entry name" value="Janus/Ocnus"/>
    <property type="match status" value="1"/>
</dbReference>
<comment type="similarity">
    <text evidence="2">Belongs to the janus family.</text>
</comment>
<dbReference type="PANTHER" id="PTHR12258:SF5">
    <property type="entry name" value="BCDNA.GH02250-RELATED"/>
    <property type="match status" value="1"/>
</dbReference>
<dbReference type="PANTHER" id="PTHR12258">
    <property type="entry name" value="JANUS-A/JANUS-B"/>
    <property type="match status" value="1"/>
</dbReference>
<keyword evidence="8" id="KW-1185">Reference proteome</keyword>
<protein>
    <submittedName>
        <fullName evidence="7">Uncharacterized protein</fullName>
    </submittedName>
</protein>
<dbReference type="GO" id="GO:0005829">
    <property type="term" value="C:cytosol"/>
    <property type="evidence" value="ECO:0007669"/>
    <property type="project" value="TreeGrafter"/>
</dbReference>
<dbReference type="SUPFAM" id="SSF143724">
    <property type="entry name" value="PHP14-like"/>
    <property type="match status" value="1"/>
</dbReference>
<feature type="active site" description="Proton acceptor" evidence="5">
    <location>
        <position position="90"/>
    </location>
</feature>
<dbReference type="Proteomes" id="UP000663866">
    <property type="component" value="Unassembled WGS sequence"/>
</dbReference>
<dbReference type="InterPro" id="IPR038596">
    <property type="entry name" value="Janus_sf"/>
</dbReference>
<evidence type="ECO:0000256" key="1">
    <source>
        <dbReference type="ARBA" id="ARBA00002508"/>
    </source>
</evidence>
<dbReference type="InterPro" id="IPR007702">
    <property type="entry name" value="Janus"/>
</dbReference>
<accession>A0A819HVR0</accession>
<dbReference type="GO" id="GO:0030154">
    <property type="term" value="P:cell differentiation"/>
    <property type="evidence" value="ECO:0007669"/>
    <property type="project" value="UniProtKB-KW"/>
</dbReference>
<evidence type="ECO:0000256" key="4">
    <source>
        <dbReference type="ARBA" id="ARBA00022928"/>
    </source>
</evidence>
<dbReference type="Pfam" id="PF05005">
    <property type="entry name" value="Ocnus"/>
    <property type="match status" value="1"/>
</dbReference>
<evidence type="ECO:0000256" key="6">
    <source>
        <dbReference type="PIRSR" id="PIRSR607702-2"/>
    </source>
</evidence>
<dbReference type="EMBL" id="CAJOBG010001211">
    <property type="protein sequence ID" value="CAF3906419.1"/>
    <property type="molecule type" value="Genomic_DNA"/>
</dbReference>
<dbReference type="GO" id="GO:0101006">
    <property type="term" value="F:protein histidine phosphatase activity"/>
    <property type="evidence" value="ECO:0007669"/>
    <property type="project" value="TreeGrafter"/>
</dbReference>
<feature type="binding site" evidence="6">
    <location>
        <position position="61"/>
    </location>
    <ligand>
        <name>substrate</name>
    </ligand>
</feature>
<comment type="caution">
    <text evidence="7">The sequence shown here is derived from an EMBL/GenBank/DDBJ whole genome shotgun (WGS) entry which is preliminary data.</text>
</comment>
<dbReference type="AlphaFoldDB" id="A0A819HVR0"/>
<keyword evidence="4" id="KW-0726">Sexual differentiation</keyword>
<sequence length="180" mass="20698">MPSPKSRRSSLRRNSIELLQQAKHFQEKYIFHPFWISQSMGKIENITQIPDVDIAEAGVCKYLLIEARDHGTTYGQSKLVVRGDASCAYHADVLNKIESEIDEKNLTLTCKGGGRIQVDPGTKSISIYGYSPEFGAADHEKTLEILQKKYHQWTINITGLYHCRDYFLAYFRFLLLDDEY</sequence>
<evidence type="ECO:0000256" key="2">
    <source>
        <dbReference type="ARBA" id="ARBA00010971"/>
    </source>
</evidence>
<evidence type="ECO:0000313" key="8">
    <source>
        <dbReference type="Proteomes" id="UP000663866"/>
    </source>
</evidence>
<proteinExistence type="inferred from homology"/>
<comment type="function">
    <text evidence="1">JanA and janB regulate somatic sex differentiation.</text>
</comment>
<evidence type="ECO:0000313" key="7">
    <source>
        <dbReference type="EMBL" id="CAF3906419.1"/>
    </source>
</evidence>
<keyword evidence="3" id="KW-0221">Differentiation</keyword>
<reference evidence="7" key="1">
    <citation type="submission" date="2021-02" db="EMBL/GenBank/DDBJ databases">
        <authorList>
            <person name="Nowell W R."/>
        </authorList>
    </citation>
    <scope>NUCLEOTIDE SEQUENCE</scope>
</reference>
<evidence type="ECO:0000256" key="3">
    <source>
        <dbReference type="ARBA" id="ARBA00022782"/>
    </source>
</evidence>
<name>A0A819HVR0_9BILA</name>